<dbReference type="EC" id="2.5.1.17" evidence="4 16"/>
<gene>
    <name evidence="18" type="ORF">E6H00_12130</name>
</gene>
<dbReference type="InterPro" id="IPR036451">
    <property type="entry name" value="CblAdoTrfase-like_sf"/>
</dbReference>
<dbReference type="AlphaFoldDB" id="A0A537JYN2"/>
<dbReference type="FunFam" id="1.20.1200.10:FF:000003">
    <property type="entry name" value="ATP:cob(I)alamin adenosyltransferase"/>
    <property type="match status" value="1"/>
</dbReference>
<dbReference type="GO" id="GO:0005524">
    <property type="term" value="F:ATP binding"/>
    <property type="evidence" value="ECO:0007669"/>
    <property type="project" value="UniProtKB-UniRule"/>
</dbReference>
<dbReference type="Gene3D" id="1.20.1200.10">
    <property type="entry name" value="Cobalamin adenosyltransferase-like"/>
    <property type="match status" value="1"/>
</dbReference>
<evidence type="ECO:0000256" key="15">
    <source>
        <dbReference type="ARBA" id="ARBA00048692"/>
    </source>
</evidence>
<keyword evidence="10 16" id="KW-0067">ATP-binding</keyword>
<reference evidence="18 19" key="1">
    <citation type="journal article" date="2019" name="Nat. Microbiol.">
        <title>Mediterranean grassland soil C-N compound turnover is dependent on rainfall and depth, and is mediated by genomically divergent microorganisms.</title>
        <authorList>
            <person name="Diamond S."/>
            <person name="Andeer P.F."/>
            <person name="Li Z."/>
            <person name="Crits-Christoph A."/>
            <person name="Burstein D."/>
            <person name="Anantharaman K."/>
            <person name="Lane K.R."/>
            <person name="Thomas B.C."/>
            <person name="Pan C."/>
            <person name="Northen T.R."/>
            <person name="Banfield J.F."/>
        </authorList>
    </citation>
    <scope>NUCLEOTIDE SEQUENCE [LARGE SCALE GENOMIC DNA]</scope>
    <source>
        <strain evidence="18">NP_3</strain>
    </source>
</reference>
<evidence type="ECO:0000256" key="8">
    <source>
        <dbReference type="ARBA" id="ARBA00022679"/>
    </source>
</evidence>
<dbReference type="Proteomes" id="UP000318509">
    <property type="component" value="Unassembled WGS sequence"/>
</dbReference>
<comment type="catalytic activity">
    <reaction evidence="15 16">
        <text>2 cob(II)alamin + reduced [electron-transfer flavoprotein] + 2 ATP = 2 adenosylcob(III)alamin + 2 triphosphate + oxidized [electron-transfer flavoprotein] + 3 H(+)</text>
        <dbReference type="Rhea" id="RHEA:28671"/>
        <dbReference type="Rhea" id="RHEA-COMP:10685"/>
        <dbReference type="Rhea" id="RHEA-COMP:10686"/>
        <dbReference type="ChEBI" id="CHEBI:15378"/>
        <dbReference type="ChEBI" id="CHEBI:16304"/>
        <dbReference type="ChEBI" id="CHEBI:18036"/>
        <dbReference type="ChEBI" id="CHEBI:18408"/>
        <dbReference type="ChEBI" id="CHEBI:30616"/>
        <dbReference type="ChEBI" id="CHEBI:57692"/>
        <dbReference type="ChEBI" id="CHEBI:58307"/>
        <dbReference type="EC" id="2.5.1.17"/>
    </reaction>
</comment>
<comment type="catalytic activity">
    <reaction evidence="14 16">
        <text>2 cob(II)yrinate a,c diamide + reduced [electron-transfer flavoprotein] + 2 ATP = 2 adenosylcob(III)yrinate a,c-diamide + 2 triphosphate + oxidized [electron-transfer flavoprotein] + 3 H(+)</text>
        <dbReference type="Rhea" id="RHEA:11528"/>
        <dbReference type="Rhea" id="RHEA-COMP:10685"/>
        <dbReference type="Rhea" id="RHEA-COMP:10686"/>
        <dbReference type="ChEBI" id="CHEBI:15378"/>
        <dbReference type="ChEBI" id="CHEBI:18036"/>
        <dbReference type="ChEBI" id="CHEBI:30616"/>
        <dbReference type="ChEBI" id="CHEBI:57692"/>
        <dbReference type="ChEBI" id="CHEBI:58307"/>
        <dbReference type="ChEBI" id="CHEBI:58503"/>
        <dbReference type="ChEBI" id="CHEBI:58537"/>
        <dbReference type="EC" id="2.5.1.17"/>
    </reaction>
</comment>
<name>A0A537JYN2_9BACT</name>
<evidence type="ECO:0000256" key="14">
    <source>
        <dbReference type="ARBA" id="ARBA00048555"/>
    </source>
</evidence>
<evidence type="ECO:0000256" key="2">
    <source>
        <dbReference type="ARBA" id="ARBA00005121"/>
    </source>
</evidence>
<dbReference type="GO" id="GO:0008817">
    <property type="term" value="F:corrinoid adenosyltransferase activity"/>
    <property type="evidence" value="ECO:0007669"/>
    <property type="project" value="UniProtKB-UniRule"/>
</dbReference>
<protein>
    <recommendedName>
        <fullName evidence="5 16">Corrinoid adenosyltransferase</fullName>
        <ecNumber evidence="4 16">2.5.1.17</ecNumber>
    </recommendedName>
    <alternativeName>
        <fullName evidence="11 16">Cob(II)alamin adenosyltransferase</fullName>
    </alternativeName>
    <alternativeName>
        <fullName evidence="13 16">Cob(II)yrinic acid a,c-diamide adenosyltransferase</fullName>
    </alternativeName>
    <alternativeName>
        <fullName evidence="12 16">Cobinamide/cobalamin adenosyltransferase</fullName>
    </alternativeName>
</protein>
<evidence type="ECO:0000256" key="3">
    <source>
        <dbReference type="ARBA" id="ARBA00007487"/>
    </source>
</evidence>
<dbReference type="UniPathway" id="UPA00148">
    <property type="reaction ID" value="UER00233"/>
</dbReference>
<dbReference type="PANTHER" id="PTHR12213:SF0">
    <property type="entry name" value="CORRINOID ADENOSYLTRANSFERASE MMAB"/>
    <property type="match status" value="1"/>
</dbReference>
<evidence type="ECO:0000313" key="18">
    <source>
        <dbReference type="EMBL" id="TMI88649.1"/>
    </source>
</evidence>
<sequence>MTRIYTRTGDTGETALFGGQRVSKDDLRVRAYGTVDELNAVVGVARAAGPTHEIDAVLERVQHHLFDLGAELATPGGTSPAAARVPRATAERVAGLEQEIDRFDARLPPLREFVLPGGVPAAAALHHARTVARRAERQIVRLAAREPLNPEVLKYVNRLSDLLFVLARAANQGAGRPDVAWKPDR</sequence>
<evidence type="ECO:0000256" key="13">
    <source>
        <dbReference type="ARBA" id="ARBA00033354"/>
    </source>
</evidence>
<dbReference type="GO" id="GO:0009236">
    <property type="term" value="P:cobalamin biosynthetic process"/>
    <property type="evidence" value="ECO:0007669"/>
    <property type="project" value="UniProtKB-UniRule"/>
</dbReference>
<feature type="domain" description="Cobalamin adenosyltransferase-like" evidence="17">
    <location>
        <begin position="4"/>
        <end position="169"/>
    </location>
</feature>
<evidence type="ECO:0000256" key="16">
    <source>
        <dbReference type="RuleBase" id="RU366026"/>
    </source>
</evidence>
<evidence type="ECO:0000256" key="9">
    <source>
        <dbReference type="ARBA" id="ARBA00022741"/>
    </source>
</evidence>
<dbReference type="SUPFAM" id="SSF89028">
    <property type="entry name" value="Cobalamin adenosyltransferase-like"/>
    <property type="match status" value="1"/>
</dbReference>
<comment type="subcellular location">
    <subcellularLocation>
        <location evidence="1">Cytoplasm</location>
    </subcellularLocation>
</comment>
<comment type="similarity">
    <text evidence="3 16">Belongs to the Cob(I)alamin adenosyltransferase family.</text>
</comment>
<keyword evidence="9 16" id="KW-0547">Nucleotide-binding</keyword>
<accession>A0A537JYN2</accession>
<evidence type="ECO:0000256" key="12">
    <source>
        <dbReference type="ARBA" id="ARBA00033334"/>
    </source>
</evidence>
<dbReference type="InterPro" id="IPR016030">
    <property type="entry name" value="CblAdoTrfase-like"/>
</dbReference>
<evidence type="ECO:0000256" key="5">
    <source>
        <dbReference type="ARBA" id="ARBA00020963"/>
    </source>
</evidence>
<evidence type="ECO:0000259" key="17">
    <source>
        <dbReference type="Pfam" id="PF01923"/>
    </source>
</evidence>
<dbReference type="PANTHER" id="PTHR12213">
    <property type="entry name" value="CORRINOID ADENOSYLTRANSFERASE"/>
    <property type="match status" value="1"/>
</dbReference>
<keyword evidence="7 16" id="KW-0169">Cobalamin biosynthesis</keyword>
<keyword evidence="6" id="KW-0963">Cytoplasm</keyword>
<dbReference type="Pfam" id="PF01923">
    <property type="entry name" value="Cob_adeno_trans"/>
    <property type="match status" value="1"/>
</dbReference>
<evidence type="ECO:0000256" key="6">
    <source>
        <dbReference type="ARBA" id="ARBA00022490"/>
    </source>
</evidence>
<dbReference type="InterPro" id="IPR029499">
    <property type="entry name" value="PduO-typ"/>
</dbReference>
<organism evidence="18 19">
    <name type="scientific">Candidatus Segetimicrobium genomatis</name>
    <dbReference type="NCBI Taxonomy" id="2569760"/>
    <lineage>
        <taxon>Bacteria</taxon>
        <taxon>Bacillati</taxon>
        <taxon>Candidatus Sysuimicrobiota</taxon>
        <taxon>Candidatus Sysuimicrobiia</taxon>
        <taxon>Candidatus Sysuimicrobiales</taxon>
        <taxon>Candidatus Segetimicrobiaceae</taxon>
        <taxon>Candidatus Segetimicrobium</taxon>
    </lineage>
</organism>
<evidence type="ECO:0000256" key="10">
    <source>
        <dbReference type="ARBA" id="ARBA00022840"/>
    </source>
</evidence>
<keyword evidence="8 16" id="KW-0808">Transferase</keyword>
<dbReference type="GO" id="GO:0005737">
    <property type="term" value="C:cytoplasm"/>
    <property type="evidence" value="ECO:0007669"/>
    <property type="project" value="UniProtKB-SubCell"/>
</dbReference>
<proteinExistence type="inferred from homology"/>
<evidence type="ECO:0000256" key="4">
    <source>
        <dbReference type="ARBA" id="ARBA00012454"/>
    </source>
</evidence>
<evidence type="ECO:0000256" key="7">
    <source>
        <dbReference type="ARBA" id="ARBA00022573"/>
    </source>
</evidence>
<evidence type="ECO:0000256" key="1">
    <source>
        <dbReference type="ARBA" id="ARBA00004496"/>
    </source>
</evidence>
<evidence type="ECO:0000256" key="11">
    <source>
        <dbReference type="ARBA" id="ARBA00031529"/>
    </source>
</evidence>
<evidence type="ECO:0000313" key="19">
    <source>
        <dbReference type="Proteomes" id="UP000318509"/>
    </source>
</evidence>
<comment type="caution">
    <text evidence="18">The sequence shown here is derived from an EMBL/GenBank/DDBJ whole genome shotgun (WGS) entry which is preliminary data.</text>
</comment>
<comment type="pathway">
    <text evidence="2 16">Cofactor biosynthesis; adenosylcobalamin biosynthesis; adenosylcobalamin from cob(II)yrinate a,c-diamide: step 2/7.</text>
</comment>
<dbReference type="EMBL" id="VBAK01000137">
    <property type="protein sequence ID" value="TMI88649.1"/>
    <property type="molecule type" value="Genomic_DNA"/>
</dbReference>
<dbReference type="NCBIfam" id="TIGR00636">
    <property type="entry name" value="PduO_Nterm"/>
    <property type="match status" value="1"/>
</dbReference>